<organism evidence="2">
    <name type="scientific">Herbaspirillum huttiense subsp. nephrolepidis</name>
    <dbReference type="NCBI Taxonomy" id="3075126"/>
    <lineage>
        <taxon>Bacteria</taxon>
        <taxon>Pseudomonadati</taxon>
        <taxon>Pseudomonadota</taxon>
        <taxon>Betaproteobacteria</taxon>
        <taxon>Burkholderiales</taxon>
        <taxon>Oxalobacteraceae</taxon>
        <taxon>Herbaspirillum</taxon>
    </lineage>
</organism>
<protein>
    <submittedName>
        <fullName evidence="2">Uncharacterized protein</fullName>
    </submittedName>
</protein>
<feature type="compositionally biased region" description="Polar residues" evidence="1">
    <location>
        <begin position="23"/>
        <end position="44"/>
    </location>
</feature>
<proteinExistence type="predicted"/>
<comment type="caution">
    <text evidence="2">The sequence shown here is derived from an EMBL/GenBank/DDBJ whole genome shotgun (WGS) entry which is preliminary data.</text>
</comment>
<gene>
    <name evidence="2" type="ORF">RJN63_17295</name>
</gene>
<dbReference type="EMBL" id="JAVRAA010000009">
    <property type="protein sequence ID" value="MDT0338599.1"/>
    <property type="molecule type" value="Genomic_DNA"/>
</dbReference>
<dbReference type="RefSeq" id="WP_310838046.1">
    <property type="nucleotide sequence ID" value="NZ_JAVLSM010000010.1"/>
</dbReference>
<evidence type="ECO:0000256" key="1">
    <source>
        <dbReference type="SAM" id="MobiDB-lite"/>
    </source>
</evidence>
<evidence type="ECO:0000313" key="2">
    <source>
        <dbReference type="EMBL" id="MDT0338599.1"/>
    </source>
</evidence>
<sequence>MDRIYPKPTFEFYDSSDSDNESKQVQSPRGESSSSSLQPSTRIPDSNRRVRFEVPTEPTLQRSYASRAPEPIEVYSLEQELNKAKLHINQAAGEMAKLARQGYASMIKEYADKGEVPPRIFKEYKLDELDVPEVLKRYKDTMNDR</sequence>
<accession>A0AAE4K5K1</accession>
<feature type="compositionally biased region" description="Basic and acidic residues" evidence="1">
    <location>
        <begin position="45"/>
        <end position="54"/>
    </location>
</feature>
<dbReference type="AlphaFoldDB" id="A0AAE4K5K1"/>
<name>A0AAE4K5K1_9BURK</name>
<feature type="region of interest" description="Disordered" evidence="1">
    <location>
        <begin position="1"/>
        <end position="65"/>
    </location>
</feature>
<reference evidence="2" key="1">
    <citation type="submission" date="2023-02" db="EMBL/GenBank/DDBJ databases">
        <title>Description of Herbaspirillum huttiense subsp. nephrolepsisexaltata and Herbaspirillum huttiense subsp. lycopersicon.</title>
        <authorList>
            <person name="Poudel M."/>
            <person name="Sharma A."/>
            <person name="Goss E."/>
            <person name="Tapia J.H."/>
            <person name="Harmon C.M."/>
            <person name="Jones J.B."/>
        </authorList>
    </citation>
    <scope>NUCLEOTIDE SEQUENCE</scope>
    <source>
        <strain evidence="2">NC40101</strain>
    </source>
</reference>